<reference evidence="3" key="1">
    <citation type="submission" date="2023-07" db="EMBL/GenBank/DDBJ databases">
        <title>Two novel species in the genus Flavivirga.</title>
        <authorList>
            <person name="Kwon K."/>
        </authorList>
    </citation>
    <scope>NUCLEOTIDE SEQUENCE</scope>
    <source>
        <strain evidence="3">KACC 14157</strain>
    </source>
</reference>
<dbReference type="Gene3D" id="3.90.550.10">
    <property type="entry name" value="Spore Coat Polysaccharide Biosynthesis Protein SpsA, Chain A"/>
    <property type="match status" value="1"/>
</dbReference>
<protein>
    <submittedName>
        <fullName evidence="3">Galactosyltransferase-related protein</fullName>
    </submittedName>
</protein>
<evidence type="ECO:0000259" key="2">
    <source>
        <dbReference type="Pfam" id="PF02709"/>
    </source>
</evidence>
<evidence type="ECO:0000313" key="4">
    <source>
        <dbReference type="Proteomes" id="UP001176891"/>
    </source>
</evidence>
<dbReference type="InterPro" id="IPR027791">
    <property type="entry name" value="Galactosyl_T_C"/>
</dbReference>
<sequence length="360" mass="42706">MFSIIYPYRNRDIQRVKNSLESLEKQTSKNFEVYFVNYGSDKIYTKQVEDLLVKYSSVKYSYLYTEQQPWNKSKAINSVLKSLESGYFFVADIDMIFHLNFIKKALKLLRNNEAYYFQVGFLSEEESRTTKNFKDYTIKFKSNEKATGLTLCSVESAKAIGGFDEFYHFWGSEDTDFHIRLKNAGGHVNFYNKEVLMLHQWHETYRNKEVKTLSKSLQVSGIVQFNHFYLKKAAQEKRTVINNENFGKTQSKKDYEKLVEHKKNNIKLISNKQVEIDYFLFKELPCLEPGLHTFKIYEAVEKSLKSVIKRKLKKSNTKYYSLKTINDKLLFHIINFYSNYHYNYSISEDLKSIRLVINKL</sequence>
<gene>
    <name evidence="3" type="ORF">Q4Q39_03080</name>
</gene>
<name>A0ABT8WYC5_9FLAO</name>
<dbReference type="InterPro" id="IPR050834">
    <property type="entry name" value="Glycosyltransf_2"/>
</dbReference>
<dbReference type="EMBL" id="JAUOEM010000001">
    <property type="protein sequence ID" value="MDO5986379.1"/>
    <property type="molecule type" value="Genomic_DNA"/>
</dbReference>
<feature type="domain" description="Galactosyltransferase C-terminal" evidence="2">
    <location>
        <begin position="131"/>
        <end position="194"/>
    </location>
</feature>
<organism evidence="3 4">
    <name type="scientific">Flavivirga amylovorans</name>
    <dbReference type="NCBI Taxonomy" id="870486"/>
    <lineage>
        <taxon>Bacteria</taxon>
        <taxon>Pseudomonadati</taxon>
        <taxon>Bacteroidota</taxon>
        <taxon>Flavobacteriia</taxon>
        <taxon>Flavobacteriales</taxon>
        <taxon>Flavobacteriaceae</taxon>
        <taxon>Flavivirga</taxon>
    </lineage>
</organism>
<dbReference type="GO" id="GO:0016757">
    <property type="term" value="F:glycosyltransferase activity"/>
    <property type="evidence" value="ECO:0007669"/>
    <property type="project" value="UniProtKB-KW"/>
</dbReference>
<keyword evidence="4" id="KW-1185">Reference proteome</keyword>
<dbReference type="CDD" id="cd00761">
    <property type="entry name" value="Glyco_tranf_GTA_type"/>
    <property type="match status" value="1"/>
</dbReference>
<dbReference type="Pfam" id="PF02709">
    <property type="entry name" value="Glyco_transf_7C"/>
    <property type="match status" value="1"/>
</dbReference>
<keyword evidence="1" id="KW-0808">Transferase</keyword>
<dbReference type="InterPro" id="IPR029044">
    <property type="entry name" value="Nucleotide-diphossugar_trans"/>
</dbReference>
<dbReference type="PANTHER" id="PTHR43685:SF2">
    <property type="entry name" value="GLYCOSYLTRANSFERASE 2-LIKE DOMAIN-CONTAINING PROTEIN"/>
    <property type="match status" value="1"/>
</dbReference>
<evidence type="ECO:0000313" key="3">
    <source>
        <dbReference type="EMBL" id="MDO5986379.1"/>
    </source>
</evidence>
<dbReference type="PANTHER" id="PTHR43685">
    <property type="entry name" value="GLYCOSYLTRANSFERASE"/>
    <property type="match status" value="1"/>
</dbReference>
<dbReference type="SUPFAM" id="SSF53448">
    <property type="entry name" value="Nucleotide-diphospho-sugar transferases"/>
    <property type="match status" value="1"/>
</dbReference>
<accession>A0ABT8WYC5</accession>
<evidence type="ECO:0000256" key="1">
    <source>
        <dbReference type="ARBA" id="ARBA00022679"/>
    </source>
</evidence>
<dbReference type="RefSeq" id="WP_303280895.1">
    <property type="nucleotide sequence ID" value="NZ_BAABCZ010000016.1"/>
</dbReference>
<dbReference type="Proteomes" id="UP001176891">
    <property type="component" value="Unassembled WGS sequence"/>
</dbReference>
<proteinExistence type="predicted"/>
<comment type="caution">
    <text evidence="3">The sequence shown here is derived from an EMBL/GenBank/DDBJ whole genome shotgun (WGS) entry which is preliminary data.</text>
</comment>
<keyword evidence="3" id="KW-0328">Glycosyltransferase</keyword>